<evidence type="ECO:0000256" key="5">
    <source>
        <dbReference type="ARBA" id="ARBA00022989"/>
    </source>
</evidence>
<gene>
    <name evidence="9" type="ORF">MOTC310_06130</name>
</gene>
<dbReference type="InterPro" id="IPR018584">
    <property type="entry name" value="GT87"/>
</dbReference>
<keyword evidence="2" id="KW-1003">Cell membrane</keyword>
<keyword evidence="5 8" id="KW-1133">Transmembrane helix</keyword>
<reference evidence="9 10" key="1">
    <citation type="journal article" date="2012" name="Genet. Mol. Biol.">
        <title>Analysis of 16S rRNA and mxaF genes revealing insights into Methylobacterium niche-specific plant association.</title>
        <authorList>
            <person name="Dourado M.N."/>
            <person name="Andreote F.D."/>
            <person name="Dini-Andreote F."/>
            <person name="Conti R."/>
            <person name="Araujo J.M."/>
            <person name="Araujo W.L."/>
        </authorList>
    </citation>
    <scope>NUCLEOTIDE SEQUENCE [LARGE SCALE GENOMIC DNA]</scope>
    <source>
        <strain evidence="9 10">TC3-10</strain>
    </source>
</reference>
<evidence type="ECO:0000256" key="3">
    <source>
        <dbReference type="ARBA" id="ARBA00022679"/>
    </source>
</evidence>
<feature type="transmembrane region" description="Helical" evidence="8">
    <location>
        <begin position="41"/>
        <end position="60"/>
    </location>
</feature>
<keyword evidence="6 8" id="KW-0472">Membrane</keyword>
<evidence type="ECO:0000313" key="9">
    <source>
        <dbReference type="EMBL" id="MEE7490076.1"/>
    </source>
</evidence>
<evidence type="ECO:0000256" key="4">
    <source>
        <dbReference type="ARBA" id="ARBA00022692"/>
    </source>
</evidence>
<comment type="subcellular location">
    <subcellularLocation>
        <location evidence="1">Cell membrane</location>
        <topology evidence="1">Multi-pass membrane protein</topology>
    </subcellularLocation>
</comment>
<comment type="caution">
    <text evidence="9">The sequence shown here is derived from an EMBL/GenBank/DDBJ whole genome shotgun (WGS) entry which is preliminary data.</text>
</comment>
<feature type="transmembrane region" description="Helical" evidence="8">
    <location>
        <begin position="386"/>
        <end position="408"/>
    </location>
</feature>
<dbReference type="EMBL" id="MLCA01000001">
    <property type="protein sequence ID" value="MEE7490076.1"/>
    <property type="molecule type" value="Genomic_DNA"/>
</dbReference>
<keyword evidence="10" id="KW-1185">Reference proteome</keyword>
<dbReference type="Pfam" id="PF09594">
    <property type="entry name" value="GT87"/>
    <property type="match status" value="1"/>
</dbReference>
<evidence type="ECO:0000256" key="8">
    <source>
        <dbReference type="SAM" id="Phobius"/>
    </source>
</evidence>
<feature type="transmembrane region" description="Helical" evidence="8">
    <location>
        <begin position="201"/>
        <end position="225"/>
    </location>
</feature>
<evidence type="ECO:0000256" key="6">
    <source>
        <dbReference type="ARBA" id="ARBA00023136"/>
    </source>
</evidence>
<organism evidence="9 10">
    <name type="scientific">Methylobacterium oryzae</name>
    <dbReference type="NCBI Taxonomy" id="334852"/>
    <lineage>
        <taxon>Bacteria</taxon>
        <taxon>Pseudomonadati</taxon>
        <taxon>Pseudomonadota</taxon>
        <taxon>Alphaproteobacteria</taxon>
        <taxon>Hyphomicrobiales</taxon>
        <taxon>Methylobacteriaceae</taxon>
        <taxon>Methylobacterium</taxon>
    </lineage>
</organism>
<evidence type="ECO:0000256" key="2">
    <source>
        <dbReference type="ARBA" id="ARBA00022475"/>
    </source>
</evidence>
<accession>A0ABU7TKR6</accession>
<keyword evidence="3" id="KW-0808">Transferase</keyword>
<proteinExistence type="inferred from homology"/>
<name>A0ABU7TKR6_9HYPH</name>
<feature type="transmembrane region" description="Helical" evidence="8">
    <location>
        <begin position="296"/>
        <end position="317"/>
    </location>
</feature>
<evidence type="ECO:0000256" key="1">
    <source>
        <dbReference type="ARBA" id="ARBA00004651"/>
    </source>
</evidence>
<evidence type="ECO:0000313" key="10">
    <source>
        <dbReference type="Proteomes" id="UP001355206"/>
    </source>
</evidence>
<feature type="transmembrane region" description="Helical" evidence="8">
    <location>
        <begin position="138"/>
        <end position="155"/>
    </location>
</feature>
<dbReference type="Proteomes" id="UP001355206">
    <property type="component" value="Unassembled WGS sequence"/>
</dbReference>
<protein>
    <recommendedName>
        <fullName evidence="11">DUF2029 domain-containing protein</fullName>
    </recommendedName>
</protein>
<sequence length="444" mass="46205">MPAPLATRAPGSPTARAAAPWADLTNLLSSDARLFAFAKRAARALVPFGLAMVLLVYGTGPEPRRNWYGDPLGNDFVQIWVAGRSALEGRGAEPYNLPAHLANLKAACGQECRFAWHYPPVILLPAAATALLDLQPAFLLWTALSLALVGLAMRLAAGRADVAFVALAHPLVLCNLAYGQNGLFTASLLTLGAVLVDRRPWLAGLCFGLLAYKPHFAALAPLLLLVTGRRECLAACASTVLALCLASLALFGSAPWTGFFGTLGDTNRIILRNAAAGLDLNASAFGAVRLLGGPMAAAWTAQGLVATLALGLACRAWCRPTDPALRAAALLVSAPLLSPYLPVYDLAPLVPAALLLALAAHRAGGLRPHERALLCSVPLFAVVREAAGLTGFPLGLVLSLATFACIAWRVRPWRVASDGHRSETGSLNTPVLIGPAAAGSGRAA</sequence>
<comment type="similarity">
    <text evidence="7">Belongs to the glycosyltransferase 87 family.</text>
</comment>
<feature type="transmembrane region" description="Helical" evidence="8">
    <location>
        <begin position="232"/>
        <end position="254"/>
    </location>
</feature>
<evidence type="ECO:0008006" key="11">
    <source>
        <dbReference type="Google" id="ProtNLM"/>
    </source>
</evidence>
<dbReference type="RefSeq" id="WP_331301154.1">
    <property type="nucleotide sequence ID" value="NZ_MLCA01000001.1"/>
</dbReference>
<keyword evidence="4 8" id="KW-0812">Transmembrane</keyword>
<feature type="transmembrane region" description="Helical" evidence="8">
    <location>
        <begin position="324"/>
        <end position="341"/>
    </location>
</feature>
<evidence type="ECO:0000256" key="7">
    <source>
        <dbReference type="ARBA" id="ARBA00024033"/>
    </source>
</evidence>